<organism evidence="1 2">
    <name type="scientific">Marchantia polymorpha</name>
    <name type="common">Common liverwort</name>
    <name type="synonym">Marchantia aquatica</name>
    <dbReference type="NCBI Taxonomy" id="3197"/>
    <lineage>
        <taxon>Eukaryota</taxon>
        <taxon>Viridiplantae</taxon>
        <taxon>Streptophyta</taxon>
        <taxon>Embryophyta</taxon>
        <taxon>Marchantiophyta</taxon>
        <taxon>Marchantiopsida</taxon>
        <taxon>Marchantiidae</taxon>
        <taxon>Marchantiales</taxon>
        <taxon>Marchantiaceae</taxon>
        <taxon>Marchantia</taxon>
    </lineage>
</organism>
<dbReference type="Proteomes" id="UP000244005">
    <property type="component" value="Unassembled WGS sequence"/>
</dbReference>
<gene>
    <name evidence="1" type="ORF">MARPO_3382s0001</name>
</gene>
<proteinExistence type="predicted"/>
<name>A0A2R6VXE9_MARPO</name>
<evidence type="ECO:0000313" key="2">
    <source>
        <dbReference type="Proteomes" id="UP000244005"/>
    </source>
</evidence>
<keyword evidence="2" id="KW-1185">Reference proteome</keyword>
<protein>
    <submittedName>
        <fullName evidence="1">Uncharacterized protein</fullName>
    </submittedName>
</protein>
<dbReference type="AlphaFoldDB" id="A0A2R6VXE9"/>
<accession>A0A2R6VXE9</accession>
<reference evidence="2" key="1">
    <citation type="journal article" date="2017" name="Cell">
        <title>Insights into land plant evolution garnered from the Marchantia polymorpha genome.</title>
        <authorList>
            <person name="Bowman J.L."/>
            <person name="Kohchi T."/>
            <person name="Yamato K.T."/>
            <person name="Jenkins J."/>
            <person name="Shu S."/>
            <person name="Ishizaki K."/>
            <person name="Yamaoka S."/>
            <person name="Nishihama R."/>
            <person name="Nakamura Y."/>
            <person name="Berger F."/>
            <person name="Adam C."/>
            <person name="Aki S.S."/>
            <person name="Althoff F."/>
            <person name="Araki T."/>
            <person name="Arteaga-Vazquez M.A."/>
            <person name="Balasubrmanian S."/>
            <person name="Barry K."/>
            <person name="Bauer D."/>
            <person name="Boehm C.R."/>
            <person name="Briginshaw L."/>
            <person name="Caballero-Perez J."/>
            <person name="Catarino B."/>
            <person name="Chen F."/>
            <person name="Chiyoda S."/>
            <person name="Chovatia M."/>
            <person name="Davies K.M."/>
            <person name="Delmans M."/>
            <person name="Demura T."/>
            <person name="Dierschke T."/>
            <person name="Dolan L."/>
            <person name="Dorantes-Acosta A.E."/>
            <person name="Eklund D.M."/>
            <person name="Florent S.N."/>
            <person name="Flores-Sandoval E."/>
            <person name="Fujiyama A."/>
            <person name="Fukuzawa H."/>
            <person name="Galik B."/>
            <person name="Grimanelli D."/>
            <person name="Grimwood J."/>
            <person name="Grossniklaus U."/>
            <person name="Hamada T."/>
            <person name="Haseloff J."/>
            <person name="Hetherington A.J."/>
            <person name="Higo A."/>
            <person name="Hirakawa Y."/>
            <person name="Hundley H.N."/>
            <person name="Ikeda Y."/>
            <person name="Inoue K."/>
            <person name="Inoue S.I."/>
            <person name="Ishida S."/>
            <person name="Jia Q."/>
            <person name="Kakita M."/>
            <person name="Kanazawa T."/>
            <person name="Kawai Y."/>
            <person name="Kawashima T."/>
            <person name="Kennedy M."/>
            <person name="Kinose K."/>
            <person name="Kinoshita T."/>
            <person name="Kohara Y."/>
            <person name="Koide E."/>
            <person name="Komatsu K."/>
            <person name="Kopischke S."/>
            <person name="Kubo M."/>
            <person name="Kyozuka J."/>
            <person name="Lagercrantz U."/>
            <person name="Lin S.S."/>
            <person name="Lindquist E."/>
            <person name="Lipzen A.M."/>
            <person name="Lu C.W."/>
            <person name="De Luna E."/>
            <person name="Martienssen R.A."/>
            <person name="Minamino N."/>
            <person name="Mizutani M."/>
            <person name="Mizutani M."/>
            <person name="Mochizuki N."/>
            <person name="Monte I."/>
            <person name="Mosher R."/>
            <person name="Nagasaki H."/>
            <person name="Nakagami H."/>
            <person name="Naramoto S."/>
            <person name="Nishitani K."/>
            <person name="Ohtani M."/>
            <person name="Okamoto T."/>
            <person name="Okumura M."/>
            <person name="Phillips J."/>
            <person name="Pollak B."/>
            <person name="Reinders A."/>
            <person name="Rovekamp M."/>
            <person name="Sano R."/>
            <person name="Sawa S."/>
            <person name="Schmid M.W."/>
            <person name="Shirakawa M."/>
            <person name="Solano R."/>
            <person name="Spunde A."/>
            <person name="Suetsugu N."/>
            <person name="Sugano S."/>
            <person name="Sugiyama A."/>
            <person name="Sun R."/>
            <person name="Suzuki Y."/>
            <person name="Takenaka M."/>
            <person name="Takezawa D."/>
            <person name="Tomogane H."/>
            <person name="Tsuzuki M."/>
            <person name="Ueda T."/>
            <person name="Umeda M."/>
            <person name="Ward J.M."/>
            <person name="Watanabe Y."/>
            <person name="Yazaki K."/>
            <person name="Yokoyama R."/>
            <person name="Yoshitake Y."/>
            <person name="Yotsui I."/>
            <person name="Zachgo S."/>
            <person name="Schmutz J."/>
        </authorList>
    </citation>
    <scope>NUCLEOTIDE SEQUENCE [LARGE SCALE GENOMIC DNA]</scope>
    <source>
        <strain evidence="2">Tak-1</strain>
    </source>
</reference>
<dbReference type="EMBL" id="KZ775048">
    <property type="protein sequence ID" value="PTQ26289.1"/>
    <property type="molecule type" value="Genomic_DNA"/>
</dbReference>
<sequence>MGRDVNLVQAESQDHGPVLPWMRDPLDIDAYKATSLRQVPGLDTRLQDAFHGRKTIFVSGTDGRVARDCGP</sequence>
<evidence type="ECO:0000313" key="1">
    <source>
        <dbReference type="EMBL" id="PTQ26289.1"/>
    </source>
</evidence>